<dbReference type="CDD" id="cd03890">
    <property type="entry name" value="M20_pepD"/>
    <property type="match status" value="1"/>
</dbReference>
<evidence type="ECO:0000256" key="9">
    <source>
        <dbReference type="ARBA" id="ARBA00036421"/>
    </source>
</evidence>
<dbReference type="GO" id="GO:0046872">
    <property type="term" value="F:metal ion binding"/>
    <property type="evidence" value="ECO:0007669"/>
    <property type="project" value="UniProtKB-KW"/>
</dbReference>
<evidence type="ECO:0000256" key="11">
    <source>
        <dbReference type="ARBA" id="ARBA00044252"/>
    </source>
</evidence>
<reference evidence="19 20" key="1">
    <citation type="submission" date="2019-03" db="EMBL/GenBank/DDBJ databases">
        <title>Genomic Encyclopedia of Type Strains, Phase IV (KMG-IV): sequencing the most valuable type-strain genomes for metagenomic binning, comparative biology and taxonomic classification.</title>
        <authorList>
            <person name="Goeker M."/>
        </authorList>
    </citation>
    <scope>NUCLEOTIDE SEQUENCE [LARGE SCALE GENOMIC DNA]</scope>
    <source>
        <strain evidence="19 20">DSM 100556</strain>
    </source>
</reference>
<evidence type="ECO:0000256" key="2">
    <source>
        <dbReference type="ARBA" id="ARBA00001947"/>
    </source>
</evidence>
<dbReference type="AlphaFoldDB" id="A0A4R1R563"/>
<dbReference type="GO" id="GO:0005829">
    <property type="term" value="C:cytosol"/>
    <property type="evidence" value="ECO:0007669"/>
    <property type="project" value="TreeGrafter"/>
</dbReference>
<evidence type="ECO:0000313" key="19">
    <source>
        <dbReference type="EMBL" id="TCL60666.1"/>
    </source>
</evidence>
<protein>
    <recommendedName>
        <fullName evidence="13">Cytosol non-specific dipeptidase</fullName>
        <ecNumber evidence="10">3.4.13.18</ecNumber>
    </recommendedName>
    <alternativeName>
        <fullName evidence="16">Aminoacyl-histidine dipeptidase</fullName>
    </alternativeName>
    <alternativeName>
        <fullName evidence="15">Beta-alanyl-histidine dipeptidase</fullName>
    </alternativeName>
    <alternativeName>
        <fullName evidence="14">Carnosinase</fullName>
    </alternativeName>
    <alternativeName>
        <fullName evidence="11">Peptidase D</fullName>
    </alternativeName>
    <alternativeName>
        <fullName evidence="17">Xaa-His dipeptidase</fullName>
    </alternativeName>
</protein>
<comment type="cofactor">
    <cofactor evidence="1">
        <name>Co(2+)</name>
        <dbReference type="ChEBI" id="CHEBI:48828"/>
    </cofactor>
</comment>
<dbReference type="Pfam" id="PF07687">
    <property type="entry name" value="M20_dimer"/>
    <property type="match status" value="1"/>
</dbReference>
<dbReference type="NCBIfam" id="TIGR01893">
    <property type="entry name" value="aa-his-dipept"/>
    <property type="match status" value="1"/>
</dbReference>
<dbReference type="InterPro" id="IPR002933">
    <property type="entry name" value="Peptidase_M20"/>
</dbReference>
<keyword evidence="5" id="KW-0378">Hydrolase</keyword>
<dbReference type="STRING" id="1469948.GCA_000732725_00401"/>
<dbReference type="InterPro" id="IPR001160">
    <property type="entry name" value="Peptidase_M20C"/>
</dbReference>
<evidence type="ECO:0000256" key="4">
    <source>
        <dbReference type="ARBA" id="ARBA00022723"/>
    </source>
</evidence>
<sequence length="481" mass="53108">MDILKDLKPQKVFYYFEQICRIPHGSGNIDRLSDYLAAFAKERKLVCIQDELKNVIIIKEAAPGYEKEAPIILQGHMDMVAVKKPGAAIDMEKQGLELKLDGDYVYAENTSLGGDDGIAVAYALAILDDETLKHPKLEIIITVDEEVGMDGARGIDVSMLEGKRMLNIDSEEEGILWAGCAGGARVDWEVPVTWEMKSGSICKVSIKGLSGGHSGAEIDKERGNANWLLGRLLEELQDIRGFSVAQLEGGLADNAIPREASATVVVDWEKETELTDVIKRVESELKQELQTKDTGVFIEVKDPASGSIRCLTAESVRKVSYLLFTAPNGVQAMSADVKGLVETSLNMGIIELREEAFKAHFSVRSSLESAKWVLIRRLKRLVETAGGTQGVQGDYPGWAYQVDSPFRDMAAQVYREMFAREPEVKAIHAGLECGLLSAKIPGLECISIGPDMKDIHTTEERLSISSTERMWNYVLEILKQK</sequence>
<evidence type="ECO:0000256" key="13">
    <source>
        <dbReference type="ARBA" id="ARBA00071271"/>
    </source>
</evidence>
<dbReference type="Proteomes" id="UP000295718">
    <property type="component" value="Unassembled WGS sequence"/>
</dbReference>
<dbReference type="FunFam" id="3.40.630.10:FF:000018">
    <property type="entry name" value="Aminoacyl-histidine dipeptidase PepD"/>
    <property type="match status" value="1"/>
</dbReference>
<evidence type="ECO:0000256" key="14">
    <source>
        <dbReference type="ARBA" id="ARBA00075285"/>
    </source>
</evidence>
<name>A0A4R1R563_9FIRM</name>
<comment type="similarity">
    <text evidence="12">Belongs to the peptidase M20C family.</text>
</comment>
<dbReference type="OrthoDB" id="9773892at2"/>
<dbReference type="InterPro" id="IPR011650">
    <property type="entry name" value="Peptidase_M20_dimer"/>
</dbReference>
<dbReference type="SUPFAM" id="SSF53187">
    <property type="entry name" value="Zn-dependent exopeptidases"/>
    <property type="match status" value="1"/>
</dbReference>
<evidence type="ECO:0000256" key="16">
    <source>
        <dbReference type="ARBA" id="ARBA00077688"/>
    </source>
</evidence>
<keyword evidence="3" id="KW-0645">Protease</keyword>
<gene>
    <name evidence="19" type="ORF">EDD76_102365</name>
</gene>
<dbReference type="Pfam" id="PF01546">
    <property type="entry name" value="Peptidase_M20"/>
    <property type="match status" value="1"/>
</dbReference>
<evidence type="ECO:0000313" key="20">
    <source>
        <dbReference type="Proteomes" id="UP000295718"/>
    </source>
</evidence>
<dbReference type="PANTHER" id="PTHR43501:SF1">
    <property type="entry name" value="CYTOSOL NON-SPECIFIC DIPEPTIDASE"/>
    <property type="match status" value="1"/>
</dbReference>
<evidence type="ECO:0000256" key="5">
    <source>
        <dbReference type="ARBA" id="ARBA00022801"/>
    </source>
</evidence>
<evidence type="ECO:0000256" key="7">
    <source>
        <dbReference type="ARBA" id="ARBA00023049"/>
    </source>
</evidence>
<dbReference type="PANTHER" id="PTHR43501">
    <property type="entry name" value="CYTOSOL NON-SPECIFIC DIPEPTIDASE"/>
    <property type="match status" value="1"/>
</dbReference>
<dbReference type="PRINTS" id="PR00934">
    <property type="entry name" value="XHISDIPTASE"/>
</dbReference>
<dbReference type="EC" id="3.4.13.18" evidence="10"/>
<evidence type="ECO:0000259" key="18">
    <source>
        <dbReference type="Pfam" id="PF07687"/>
    </source>
</evidence>
<comment type="caution">
    <text evidence="19">The sequence shown here is derived from an EMBL/GenBank/DDBJ whole genome shotgun (WGS) entry which is preliminary data.</text>
</comment>
<dbReference type="FunFam" id="3.40.630.10:FF:000015">
    <property type="entry name" value="Aminoacyl-histidine dipeptidase PepD"/>
    <property type="match status" value="1"/>
</dbReference>
<evidence type="ECO:0000256" key="3">
    <source>
        <dbReference type="ARBA" id="ARBA00022670"/>
    </source>
</evidence>
<feature type="domain" description="Peptidase M20 dimerisation" evidence="18">
    <location>
        <begin position="205"/>
        <end position="289"/>
    </location>
</feature>
<proteinExistence type="inferred from homology"/>
<keyword evidence="8" id="KW-0170">Cobalt</keyword>
<evidence type="ECO:0000256" key="10">
    <source>
        <dbReference type="ARBA" id="ARBA00038976"/>
    </source>
</evidence>
<dbReference type="Gene3D" id="3.40.630.10">
    <property type="entry name" value="Zn peptidases"/>
    <property type="match status" value="2"/>
</dbReference>
<dbReference type="GO" id="GO:0070573">
    <property type="term" value="F:metallodipeptidase activity"/>
    <property type="evidence" value="ECO:0007669"/>
    <property type="project" value="TreeGrafter"/>
</dbReference>
<keyword evidence="7" id="KW-0482">Metalloprotease</keyword>
<dbReference type="PIRSF" id="PIRSF016599">
    <property type="entry name" value="Xaa-His_dipept"/>
    <property type="match status" value="1"/>
</dbReference>
<evidence type="ECO:0000256" key="8">
    <source>
        <dbReference type="ARBA" id="ARBA00023285"/>
    </source>
</evidence>
<organism evidence="19 20">
    <name type="scientific">Kineothrix alysoides</name>
    <dbReference type="NCBI Taxonomy" id="1469948"/>
    <lineage>
        <taxon>Bacteria</taxon>
        <taxon>Bacillati</taxon>
        <taxon>Bacillota</taxon>
        <taxon>Clostridia</taxon>
        <taxon>Lachnospirales</taxon>
        <taxon>Lachnospiraceae</taxon>
        <taxon>Kineothrix</taxon>
    </lineage>
</organism>
<dbReference type="GO" id="GO:0006508">
    <property type="term" value="P:proteolysis"/>
    <property type="evidence" value="ECO:0007669"/>
    <property type="project" value="UniProtKB-KW"/>
</dbReference>
<keyword evidence="20" id="KW-1185">Reference proteome</keyword>
<evidence type="ECO:0000256" key="12">
    <source>
        <dbReference type="ARBA" id="ARBA00061423"/>
    </source>
</evidence>
<accession>A0A4R1R563</accession>
<dbReference type="RefSeq" id="WP_031389176.1">
    <property type="nucleotide sequence ID" value="NZ_JPNB01000001.1"/>
</dbReference>
<keyword evidence="6" id="KW-0862">Zinc</keyword>
<keyword evidence="4" id="KW-0479">Metal-binding</keyword>
<evidence type="ECO:0000256" key="6">
    <source>
        <dbReference type="ARBA" id="ARBA00022833"/>
    </source>
</evidence>
<evidence type="ECO:0000256" key="1">
    <source>
        <dbReference type="ARBA" id="ARBA00001941"/>
    </source>
</evidence>
<comment type="catalytic activity">
    <reaction evidence="9">
        <text>Hydrolysis of dipeptides, preferentially hydrophobic dipeptides including prolyl amino acids.</text>
        <dbReference type="EC" id="3.4.13.18"/>
    </reaction>
</comment>
<comment type="cofactor">
    <cofactor evidence="2">
        <name>Zn(2+)</name>
        <dbReference type="ChEBI" id="CHEBI:29105"/>
    </cofactor>
</comment>
<evidence type="ECO:0000256" key="17">
    <source>
        <dbReference type="ARBA" id="ARBA00078074"/>
    </source>
</evidence>
<evidence type="ECO:0000256" key="15">
    <source>
        <dbReference type="ARBA" id="ARBA00076004"/>
    </source>
</evidence>
<dbReference type="EMBL" id="SLUO01000002">
    <property type="protein sequence ID" value="TCL60666.1"/>
    <property type="molecule type" value="Genomic_DNA"/>
</dbReference>